<dbReference type="PANTHER" id="PTHR30337:SF7">
    <property type="entry name" value="PHOSPHOESTERASE"/>
    <property type="match status" value="1"/>
</dbReference>
<evidence type="ECO:0000313" key="1">
    <source>
        <dbReference type="EMBL" id="HCO23756.1"/>
    </source>
</evidence>
<evidence type="ECO:0008006" key="3">
    <source>
        <dbReference type="Google" id="ProtNLM"/>
    </source>
</evidence>
<dbReference type="InterPro" id="IPR029052">
    <property type="entry name" value="Metallo-depent_PP-like"/>
</dbReference>
<dbReference type="SUPFAM" id="SSF56300">
    <property type="entry name" value="Metallo-dependent phosphatases"/>
    <property type="match status" value="1"/>
</dbReference>
<dbReference type="Proteomes" id="UP000263642">
    <property type="component" value="Unassembled WGS sequence"/>
</dbReference>
<accession>A0A3D3R584</accession>
<gene>
    <name evidence="1" type="ORF">DIT97_12140</name>
</gene>
<evidence type="ECO:0000313" key="2">
    <source>
        <dbReference type="Proteomes" id="UP000263642"/>
    </source>
</evidence>
<dbReference type="Gene3D" id="3.60.21.10">
    <property type="match status" value="1"/>
</dbReference>
<protein>
    <recommendedName>
        <fullName evidence="3">Metallophosphoesterase YhaO</fullName>
    </recommendedName>
</protein>
<dbReference type="InterPro" id="IPR050535">
    <property type="entry name" value="DNA_Repair-Maintenance_Comp"/>
</dbReference>
<dbReference type="AlphaFoldDB" id="A0A3D3R584"/>
<reference evidence="1 2" key="1">
    <citation type="journal article" date="2018" name="Nat. Biotechnol.">
        <title>A standardized bacterial taxonomy based on genome phylogeny substantially revises the tree of life.</title>
        <authorList>
            <person name="Parks D.H."/>
            <person name="Chuvochina M."/>
            <person name="Waite D.W."/>
            <person name="Rinke C."/>
            <person name="Skarshewski A."/>
            <person name="Chaumeil P.A."/>
            <person name="Hugenholtz P."/>
        </authorList>
    </citation>
    <scope>NUCLEOTIDE SEQUENCE [LARGE SCALE GENOMIC DNA]</scope>
    <source>
        <strain evidence="1">UBA9375</strain>
    </source>
</reference>
<organism evidence="1 2">
    <name type="scientific">Gimesia maris</name>
    <dbReference type="NCBI Taxonomy" id="122"/>
    <lineage>
        <taxon>Bacteria</taxon>
        <taxon>Pseudomonadati</taxon>
        <taxon>Planctomycetota</taxon>
        <taxon>Planctomycetia</taxon>
        <taxon>Planctomycetales</taxon>
        <taxon>Planctomycetaceae</taxon>
        <taxon>Gimesia</taxon>
    </lineage>
</organism>
<dbReference type="PANTHER" id="PTHR30337">
    <property type="entry name" value="COMPONENT OF ATP-DEPENDENT DSDNA EXONUCLEASE"/>
    <property type="match status" value="1"/>
</dbReference>
<comment type="caution">
    <text evidence="1">The sequence shown here is derived from an EMBL/GenBank/DDBJ whole genome shotgun (WGS) entry which is preliminary data.</text>
</comment>
<dbReference type="EMBL" id="DQAY01000069">
    <property type="protein sequence ID" value="HCO23756.1"/>
    <property type="molecule type" value="Genomic_DNA"/>
</dbReference>
<sequence length="446" mass="50339">MPFVPTRFIHASNLRLDHQAQGVGAVSNESQAILEDCTLETFSHLIDACREHEIDFLLLSGNSFIADDFSIRARIALIEGFQKLASDQIQVFIVPGQHDPLSAWDLQYTWPANITFLSPQDRDAIDILRDGETIATLQILGSAHRKSSLPLKLNQRNQLFNKQDERALSIGLIAANLPTDHSDITGDTTQAIPLSLSDEYLPAEWQSDEANEVSVDYLALCKGTQNHTFEMHPGVAHHPGTAQGLNFGEHEQNGVTLVTVGTEAQLEQRTLRLATVRWQVLELNLQPELSRAQLIQHMQQSLLSQIRGNYEKLWMVRWQFQGSGELFDSLRSFKHQSSLSNELALTVKDRLPVGIEQSFYLQSENRELRGTNSTLSQLFQTQLDRFKTETELPLNQLLAQASHLDQSWVHRLNSVTEQLNDQQIFNAALHNGQTWLDVSSDEEVHV</sequence>
<proteinExistence type="predicted"/>
<name>A0A3D3R584_9PLAN</name>